<evidence type="ECO:0000256" key="4">
    <source>
        <dbReference type="ARBA" id="ARBA00022496"/>
    </source>
</evidence>
<evidence type="ECO:0000256" key="8">
    <source>
        <dbReference type="ARBA" id="ARBA00023065"/>
    </source>
</evidence>
<dbReference type="PANTHER" id="PTHR32552:SF68">
    <property type="entry name" value="FERRICHROME OUTER MEMBRANE TRANSPORTER_PHAGE RECEPTOR"/>
    <property type="match status" value="1"/>
</dbReference>
<keyword evidence="9 11" id="KW-0472">Membrane</keyword>
<comment type="similarity">
    <text evidence="11">Belongs to the TonB-dependent receptor family.</text>
</comment>
<keyword evidence="6 12" id="KW-0732">Signal</keyword>
<dbReference type="Gene3D" id="2.170.130.10">
    <property type="entry name" value="TonB-dependent receptor, plug domain"/>
    <property type="match status" value="1"/>
</dbReference>
<comment type="caution">
    <text evidence="14">The sequence shown here is derived from an EMBL/GenBank/DDBJ whole genome shotgun (WGS) entry which is preliminary data.</text>
</comment>
<dbReference type="AlphaFoldDB" id="A0A2V4A1U2"/>
<organism evidence="14 15">
    <name type="scientific">Marinifilum breve</name>
    <dbReference type="NCBI Taxonomy" id="2184082"/>
    <lineage>
        <taxon>Bacteria</taxon>
        <taxon>Pseudomonadati</taxon>
        <taxon>Bacteroidota</taxon>
        <taxon>Bacteroidia</taxon>
        <taxon>Marinilabiliales</taxon>
        <taxon>Marinifilaceae</taxon>
    </lineage>
</organism>
<evidence type="ECO:0000256" key="2">
    <source>
        <dbReference type="ARBA" id="ARBA00022448"/>
    </source>
</evidence>
<dbReference type="InterPro" id="IPR039426">
    <property type="entry name" value="TonB-dep_rcpt-like"/>
</dbReference>
<dbReference type="NCBIfam" id="TIGR04057">
    <property type="entry name" value="SusC_RagA_signa"/>
    <property type="match status" value="1"/>
</dbReference>
<accession>A0A2V4A1U2</accession>
<dbReference type="RefSeq" id="WP_110359004.1">
    <property type="nucleotide sequence ID" value="NZ_QFLI01000001.1"/>
</dbReference>
<keyword evidence="8" id="KW-0406">Ion transport</keyword>
<evidence type="ECO:0000259" key="13">
    <source>
        <dbReference type="Pfam" id="PF07715"/>
    </source>
</evidence>
<keyword evidence="10 11" id="KW-0998">Cell outer membrane</keyword>
<dbReference type="Pfam" id="PF13715">
    <property type="entry name" value="CarbopepD_reg_2"/>
    <property type="match status" value="1"/>
</dbReference>
<evidence type="ECO:0000313" key="15">
    <source>
        <dbReference type="Proteomes" id="UP000248079"/>
    </source>
</evidence>
<evidence type="ECO:0000313" key="14">
    <source>
        <dbReference type="EMBL" id="PXY02845.1"/>
    </source>
</evidence>
<dbReference type="Pfam" id="PF07715">
    <property type="entry name" value="Plug"/>
    <property type="match status" value="1"/>
</dbReference>
<evidence type="ECO:0000256" key="11">
    <source>
        <dbReference type="PROSITE-ProRule" id="PRU01360"/>
    </source>
</evidence>
<dbReference type="GO" id="GO:0009279">
    <property type="term" value="C:cell outer membrane"/>
    <property type="evidence" value="ECO:0007669"/>
    <property type="project" value="UniProtKB-SubCell"/>
</dbReference>
<proteinExistence type="inferred from homology"/>
<dbReference type="SUPFAM" id="SSF49464">
    <property type="entry name" value="Carboxypeptidase regulatory domain-like"/>
    <property type="match status" value="1"/>
</dbReference>
<feature type="chain" id="PRO_5016163347" evidence="12">
    <location>
        <begin position="42"/>
        <end position="1053"/>
    </location>
</feature>
<dbReference type="Gene3D" id="2.40.170.20">
    <property type="entry name" value="TonB-dependent receptor, beta-barrel domain"/>
    <property type="match status" value="1"/>
</dbReference>
<evidence type="ECO:0000256" key="5">
    <source>
        <dbReference type="ARBA" id="ARBA00022692"/>
    </source>
</evidence>
<dbReference type="InterPro" id="IPR037066">
    <property type="entry name" value="Plug_dom_sf"/>
</dbReference>
<evidence type="ECO:0000256" key="12">
    <source>
        <dbReference type="SAM" id="SignalP"/>
    </source>
</evidence>
<evidence type="ECO:0000256" key="6">
    <source>
        <dbReference type="ARBA" id="ARBA00022729"/>
    </source>
</evidence>
<dbReference type="PANTHER" id="PTHR32552">
    <property type="entry name" value="FERRICHROME IRON RECEPTOR-RELATED"/>
    <property type="match status" value="1"/>
</dbReference>
<evidence type="ECO:0000256" key="10">
    <source>
        <dbReference type="ARBA" id="ARBA00023237"/>
    </source>
</evidence>
<keyword evidence="7" id="KW-0408">Iron</keyword>
<dbReference type="SUPFAM" id="SSF56935">
    <property type="entry name" value="Porins"/>
    <property type="match status" value="1"/>
</dbReference>
<comment type="subcellular location">
    <subcellularLocation>
        <location evidence="1 11">Cell outer membrane</location>
        <topology evidence="1 11">Multi-pass membrane protein</topology>
    </subcellularLocation>
</comment>
<sequence>MKKCYLSNLHSILTNPLSFGRKISSLALLVAVLSSPFAANANVNSLSEDNSAVAVQKTVTGTVTEESGMSLPGVSVVVKGTTVGTVTDIDGKFQIAVDESSLLVFSFVGMTTQEITVGSQSVIDVVMAADALQVDEVVVTALGIKREKKALGYAVQDVKAEDLTKAGDGDLVSSLQGKVAGVQINQTGGGVGGSSRIDIRGVSSLVGNNEPLWIVDGVPFDNGNSNDGSVWGGTSRAGGAFDLNPDDIESVSVLKGANAAALYGERGGNGVILVTTKKGKRNKGLGISYSGSMTLSEAAYMLDLQDKFGQGINGEYYATETASWGPEMKGQQVESWTGEMIPFEDQGNLLKDFTRTGIAHKHNVSFSGGNDDGSFRMSLGKDIINGIYDNHKVKKTTFDLRADYDINSWLNVESKLSFFLTEGEQRPEVGNYSYVSYFNTMPRNIRTRDLKPGYDIIAGKHVEKIYSDASPGNRNPYFLQEQYVNNDKKNRTFGFIAANVKLTSDLKAKFKYGMDFFQFSSLDGYQYADNINPNRPDYNPTQSNFKEENYEFLLSYNKDLNEDFTISLNVGANTMKRHFKQLRSFSGKLSSEDDFYLGAGSNIKAVESITESEVRSMYGFGQVAYKNMIFLDFTARNDWSSTLTSADTEFDNSYFYPSVSLSALLSEMFELPKFVSYAKVRGSLAQVGKAADPYQTSQTYKIESGDFDLSKGKVPDVLVNKDLKPEISTSWEIGTDIRLFSNRIGLDFTYYQEDTKNQILKLSTDQTTGYPYRLINAGLIRNKGVEVMLTTVPVKTEDFKLTVGFNFAKNKGTLEELYEDMPVYKFDDNEGFVGLPGKRLGIIRGSKYDRNENGDIIVDNNGLMKLSNEEHNILGNVQADWTGAINLNAEYKGFYLSALVSIQQGGDILSTSEQAAVSAGTAKRTLENNRMALFVDGVTVDGGANNVMISAQDYWRKVAQADEEFIYDASHIKLKELAIGYNLPKTILNKIPNNPIQSAKVSLIGRNLFYFHKNTPGTVPDASAYSSSFVAQAYDFAPVPSVRTYGFSLNLGF</sequence>
<dbReference type="Proteomes" id="UP000248079">
    <property type="component" value="Unassembled WGS sequence"/>
</dbReference>
<reference evidence="14 15" key="1">
    <citation type="submission" date="2018-05" db="EMBL/GenBank/DDBJ databases">
        <title>Marinifilum breve JC075T sp. nov., a marine bacterium isolated from Yongle Blue Hole in the South China Sea.</title>
        <authorList>
            <person name="Fu T."/>
        </authorList>
    </citation>
    <scope>NUCLEOTIDE SEQUENCE [LARGE SCALE GENOMIC DNA]</scope>
    <source>
        <strain evidence="14 15">JC075</strain>
    </source>
</reference>
<dbReference type="EMBL" id="QFLI01000001">
    <property type="protein sequence ID" value="PXY02845.1"/>
    <property type="molecule type" value="Genomic_DNA"/>
</dbReference>
<feature type="signal peptide" evidence="12">
    <location>
        <begin position="1"/>
        <end position="41"/>
    </location>
</feature>
<protein>
    <submittedName>
        <fullName evidence="14">SusC/RagA family TonB-linked outer membrane protein</fullName>
    </submittedName>
</protein>
<name>A0A2V4A1U2_9BACT</name>
<dbReference type="InterPro" id="IPR023996">
    <property type="entry name" value="TonB-dep_OMP_SusC/RagA"/>
</dbReference>
<feature type="domain" description="TonB-dependent receptor plug" evidence="13">
    <location>
        <begin position="149"/>
        <end position="271"/>
    </location>
</feature>
<evidence type="ECO:0000256" key="9">
    <source>
        <dbReference type="ARBA" id="ARBA00023136"/>
    </source>
</evidence>
<dbReference type="InterPro" id="IPR036942">
    <property type="entry name" value="Beta-barrel_TonB_sf"/>
</dbReference>
<evidence type="ECO:0000256" key="7">
    <source>
        <dbReference type="ARBA" id="ARBA00023004"/>
    </source>
</evidence>
<gene>
    <name evidence="14" type="ORF">DF185_01770</name>
</gene>
<keyword evidence="2 11" id="KW-0813">Transport</keyword>
<dbReference type="InterPro" id="IPR012910">
    <property type="entry name" value="Plug_dom"/>
</dbReference>
<dbReference type="FunFam" id="2.60.40.1120:FF:000003">
    <property type="entry name" value="Outer membrane protein Omp121"/>
    <property type="match status" value="1"/>
</dbReference>
<keyword evidence="4" id="KW-0410">Iron transport</keyword>
<dbReference type="InterPro" id="IPR008969">
    <property type="entry name" value="CarboxyPept-like_regulatory"/>
</dbReference>
<dbReference type="GO" id="GO:0015344">
    <property type="term" value="F:siderophore uptake transmembrane transporter activity"/>
    <property type="evidence" value="ECO:0007669"/>
    <property type="project" value="TreeGrafter"/>
</dbReference>
<dbReference type="PROSITE" id="PS52016">
    <property type="entry name" value="TONB_DEPENDENT_REC_3"/>
    <property type="match status" value="1"/>
</dbReference>
<keyword evidence="15" id="KW-1185">Reference proteome</keyword>
<evidence type="ECO:0000256" key="3">
    <source>
        <dbReference type="ARBA" id="ARBA00022452"/>
    </source>
</evidence>
<keyword evidence="3 11" id="KW-1134">Transmembrane beta strand</keyword>
<dbReference type="OrthoDB" id="9768177at2"/>
<dbReference type="InterPro" id="IPR023997">
    <property type="entry name" value="TonB-dep_OMP_SusC/RagA_CS"/>
</dbReference>
<evidence type="ECO:0000256" key="1">
    <source>
        <dbReference type="ARBA" id="ARBA00004571"/>
    </source>
</evidence>
<dbReference type="NCBIfam" id="TIGR04056">
    <property type="entry name" value="OMP_RagA_SusC"/>
    <property type="match status" value="1"/>
</dbReference>
<keyword evidence="5 11" id="KW-0812">Transmembrane</keyword>